<feature type="domain" description="Type I restriction enzyme R protein N-terminal" evidence="1">
    <location>
        <begin position="35"/>
        <end position="142"/>
    </location>
</feature>
<gene>
    <name evidence="2" type="ORF">L0U88_07670</name>
</gene>
<dbReference type="InterPro" id="IPR029464">
    <property type="entry name" value="HSDR_N"/>
</dbReference>
<dbReference type="EMBL" id="JAKEVY010000002">
    <property type="protein sequence ID" value="MCF1714503.1"/>
    <property type="molecule type" value="Genomic_DNA"/>
</dbReference>
<keyword evidence="3" id="KW-1185">Reference proteome</keyword>
<evidence type="ECO:0000313" key="2">
    <source>
        <dbReference type="EMBL" id="MCF1714503.1"/>
    </source>
</evidence>
<protein>
    <submittedName>
        <fullName evidence="2">Type I restriction enzyme HsdR N-terminal domain-containing protein</fullName>
    </submittedName>
</protein>
<dbReference type="RefSeq" id="WP_234865235.1">
    <property type="nucleotide sequence ID" value="NZ_JAKEVY010000002.1"/>
</dbReference>
<comment type="caution">
    <text evidence="2">The sequence shown here is derived from an EMBL/GenBank/DDBJ whole genome shotgun (WGS) entry which is preliminary data.</text>
</comment>
<organism evidence="2 3">
    <name type="scientific">Flavihumibacter fluminis</name>
    <dbReference type="NCBI Taxonomy" id="2909236"/>
    <lineage>
        <taxon>Bacteria</taxon>
        <taxon>Pseudomonadati</taxon>
        <taxon>Bacteroidota</taxon>
        <taxon>Chitinophagia</taxon>
        <taxon>Chitinophagales</taxon>
        <taxon>Chitinophagaceae</taxon>
        <taxon>Flavihumibacter</taxon>
    </lineage>
</organism>
<dbReference type="Proteomes" id="UP001200145">
    <property type="component" value="Unassembled WGS sequence"/>
</dbReference>
<evidence type="ECO:0000259" key="1">
    <source>
        <dbReference type="Pfam" id="PF13588"/>
    </source>
</evidence>
<name>A0ABS9BHH4_9BACT</name>
<proteinExistence type="predicted"/>
<sequence length="144" mass="17002">MIRMVYPDINLKWKEANGQRLVFDPIRKKWLVLTPEEWVRQHVLQYLLVVKGYPQAYIAVEKTMQLGELKKRFDLLVYDQEHKPWLMVECKAMDIQLSEAVLHQILRYNLAIPVTYLVITNGAEAMIYHRAEGRLSVLAEFPAY</sequence>
<accession>A0ABS9BHH4</accession>
<evidence type="ECO:0000313" key="3">
    <source>
        <dbReference type="Proteomes" id="UP001200145"/>
    </source>
</evidence>
<dbReference type="Pfam" id="PF13588">
    <property type="entry name" value="HSDR_N_2"/>
    <property type="match status" value="1"/>
</dbReference>
<reference evidence="2 3" key="1">
    <citation type="submission" date="2022-01" db="EMBL/GenBank/DDBJ databases">
        <title>Flavihumibacter sp. nov., isolated from sediment of a river.</title>
        <authorList>
            <person name="Liu H."/>
        </authorList>
    </citation>
    <scope>NUCLEOTIDE SEQUENCE [LARGE SCALE GENOMIC DNA]</scope>
    <source>
        <strain evidence="2 3">RY-1</strain>
    </source>
</reference>